<dbReference type="GO" id="GO:0016757">
    <property type="term" value="F:glycosyltransferase activity"/>
    <property type="evidence" value="ECO:0007669"/>
    <property type="project" value="UniProtKB-KW"/>
</dbReference>
<comment type="caution">
    <text evidence="1">The sequence shown here is derived from an EMBL/GenBank/DDBJ whole genome shotgun (WGS) entry which is preliminary data.</text>
</comment>
<name>A0ABW3SBU1_9BACL</name>
<dbReference type="RefSeq" id="WP_240268943.1">
    <property type="nucleotide sequence ID" value="NZ_JAKSXN010000018.1"/>
</dbReference>
<dbReference type="EMBL" id="JBHTKZ010000018">
    <property type="protein sequence ID" value="MFD1181950.1"/>
    <property type="molecule type" value="Genomic_DNA"/>
</dbReference>
<keyword evidence="1" id="KW-0328">Glycosyltransferase</keyword>
<dbReference type="SUPFAM" id="SSF53756">
    <property type="entry name" value="UDP-Glycosyltransferase/glycogen phosphorylase"/>
    <property type="match status" value="1"/>
</dbReference>
<reference evidence="2" key="1">
    <citation type="journal article" date="2019" name="Int. J. Syst. Evol. Microbiol.">
        <title>The Global Catalogue of Microorganisms (GCM) 10K type strain sequencing project: providing services to taxonomists for standard genome sequencing and annotation.</title>
        <authorList>
            <consortium name="The Broad Institute Genomics Platform"/>
            <consortium name="The Broad Institute Genome Sequencing Center for Infectious Disease"/>
            <person name="Wu L."/>
            <person name="Ma J."/>
        </authorList>
    </citation>
    <scope>NUCLEOTIDE SEQUENCE [LARGE SCALE GENOMIC DNA]</scope>
    <source>
        <strain evidence="2">CCUG 48216</strain>
    </source>
</reference>
<dbReference type="Gene3D" id="3.40.50.2000">
    <property type="entry name" value="Glycogen Phosphorylase B"/>
    <property type="match status" value="2"/>
</dbReference>
<protein>
    <submittedName>
        <fullName evidence="1">Glycosyltransferase</fullName>
        <ecNumber evidence="1">2.4.-.-</ecNumber>
    </submittedName>
</protein>
<dbReference type="Proteomes" id="UP001597211">
    <property type="component" value="Unassembled WGS sequence"/>
</dbReference>
<keyword evidence="1" id="KW-0808">Transferase</keyword>
<organism evidence="1 2">
    <name type="scientific">Paenibacillus timonensis</name>
    <dbReference type="NCBI Taxonomy" id="225915"/>
    <lineage>
        <taxon>Bacteria</taxon>
        <taxon>Bacillati</taxon>
        <taxon>Bacillota</taxon>
        <taxon>Bacilli</taxon>
        <taxon>Bacillales</taxon>
        <taxon>Paenibacillaceae</taxon>
        <taxon>Paenibacillus</taxon>
    </lineage>
</organism>
<sequence length="405" mass="45490">MKIAYLIHWNEGPESGVFKKIISQALSWQALGHETALFLFSRENAAAWMEAETGGLPVFREVYRGRLGRTPRFKALIGQVRAWQPDVVYHRFDLYYPSLPRLLREYPSVLEINTNDVAELALEGRGLSLRRMYHLLTRRLVLEAAGGFVFVSGELARADGFRRYAKSYVVIGNGIPLEQFSEGRVAEAEAFGRVVDPGEVRTVHVSAAADLPAAAGARSDESHVRFVFISSPGQAWQGLDEIARLAAVKPDWRFDIIGPERGELEAAGLQVPANMAFHGQLTRDRYQPLLDRADLAIGTLALYRKGMEEASPLKVREYLANGLPVIAAYRETDFPEPVPFFLELPGEPESVVRHLSAIESFARDWRGRRVDREHVRHLDVTVKEAARAAYMQRIARRRERGGESG</sequence>
<evidence type="ECO:0000313" key="2">
    <source>
        <dbReference type="Proteomes" id="UP001597211"/>
    </source>
</evidence>
<gene>
    <name evidence="1" type="ORF">ACFQ2Z_11310</name>
</gene>
<dbReference type="EC" id="2.4.-.-" evidence="1"/>
<accession>A0ABW3SBU1</accession>
<proteinExistence type="predicted"/>
<keyword evidence="2" id="KW-1185">Reference proteome</keyword>
<evidence type="ECO:0000313" key="1">
    <source>
        <dbReference type="EMBL" id="MFD1181950.1"/>
    </source>
</evidence>
<dbReference type="PANTHER" id="PTHR12526">
    <property type="entry name" value="GLYCOSYLTRANSFERASE"/>
    <property type="match status" value="1"/>
</dbReference>
<dbReference type="Pfam" id="PF13692">
    <property type="entry name" value="Glyco_trans_1_4"/>
    <property type="match status" value="1"/>
</dbReference>